<keyword evidence="3" id="KW-1185">Reference proteome</keyword>
<evidence type="ECO:0000313" key="3">
    <source>
        <dbReference type="Proteomes" id="UP000004291"/>
    </source>
</evidence>
<reference evidence="2 3" key="2">
    <citation type="submission" date="2012-06" db="EMBL/GenBank/DDBJ databases">
        <authorList>
            <person name="Fiebig A."/>
        </authorList>
    </citation>
    <scope>NUCLEOTIDE SEQUENCE [LARGE SCALE GENOMIC DNA]</scope>
    <source>
        <strain evidence="2 3">DFL-43</strain>
    </source>
</reference>
<gene>
    <name evidence="2" type="ORF">HPDFL43_12788</name>
</gene>
<dbReference type="SUPFAM" id="SSF88723">
    <property type="entry name" value="PIN domain-like"/>
    <property type="match status" value="1"/>
</dbReference>
<reference evidence="2 3" key="1">
    <citation type="submission" date="2007-10" db="EMBL/GenBank/DDBJ databases">
        <authorList>
            <person name="Wagner-Dobler I."/>
            <person name="Ferriera S."/>
            <person name="Johnson J."/>
            <person name="Kravitz S."/>
            <person name="Beeson K."/>
            <person name="Sutton G."/>
            <person name="Rogers Y.-H."/>
            <person name="Friedman R."/>
            <person name="Frazier M."/>
            <person name="Venter J.C."/>
        </authorList>
    </citation>
    <scope>NUCLEOTIDE SEQUENCE [LARGE SCALE GENOMIC DNA]</scope>
    <source>
        <strain evidence="2 3">DFL-43</strain>
    </source>
</reference>
<dbReference type="OrthoDB" id="286092at2"/>
<evidence type="ECO:0000313" key="2">
    <source>
        <dbReference type="EMBL" id="EDQ32345.1"/>
    </source>
</evidence>
<sequence>MSVVVDSSVLLAVLRNEDGAEIAMPSLAGALLSSVNGVEVITRLIDLGYETDRALSALSRFRLNVVAFDMDLAEMAGRLRAGTRHRGLSLGDRACLALAIREKATALTADRNWADLGLPCKVELIR</sequence>
<organism evidence="2 3">
    <name type="scientific">Hoeflea phototrophica (strain DSM 17068 / NCIMB 14078 / DFL-43)</name>
    <dbReference type="NCBI Taxonomy" id="411684"/>
    <lineage>
        <taxon>Bacteria</taxon>
        <taxon>Pseudomonadati</taxon>
        <taxon>Pseudomonadota</taxon>
        <taxon>Alphaproteobacteria</taxon>
        <taxon>Hyphomicrobiales</taxon>
        <taxon>Rhizobiaceae</taxon>
        <taxon>Hoeflea</taxon>
    </lineage>
</organism>
<evidence type="ECO:0000259" key="1">
    <source>
        <dbReference type="Pfam" id="PF01850"/>
    </source>
</evidence>
<dbReference type="AlphaFoldDB" id="A9DC27"/>
<dbReference type="eggNOG" id="COG4374">
    <property type="taxonomic scope" value="Bacteria"/>
</dbReference>
<feature type="domain" description="PIN" evidence="1">
    <location>
        <begin position="3"/>
        <end position="116"/>
    </location>
</feature>
<dbReference type="HOGENOM" id="CLU_135601_0_0_5"/>
<dbReference type="InterPro" id="IPR029060">
    <property type="entry name" value="PIN-like_dom_sf"/>
</dbReference>
<proteinExistence type="predicted"/>
<name>A9DC27_HOEPD</name>
<dbReference type="Gene3D" id="3.40.50.1010">
    <property type="entry name" value="5'-nuclease"/>
    <property type="match status" value="1"/>
</dbReference>
<dbReference type="EMBL" id="ABIA03000004">
    <property type="protein sequence ID" value="EDQ32345.1"/>
    <property type="molecule type" value="Genomic_DNA"/>
</dbReference>
<accession>A9DC27</accession>
<dbReference type="CDD" id="cd18682">
    <property type="entry name" value="PIN_VapC-like"/>
    <property type="match status" value="1"/>
</dbReference>
<dbReference type="RefSeq" id="WP_007198326.1">
    <property type="nucleotide sequence ID" value="NZ_CM002917.1"/>
</dbReference>
<dbReference type="Pfam" id="PF01850">
    <property type="entry name" value="PIN"/>
    <property type="match status" value="1"/>
</dbReference>
<dbReference type="InterPro" id="IPR002716">
    <property type="entry name" value="PIN_dom"/>
</dbReference>
<dbReference type="STRING" id="411684.HPDFL43_12788"/>
<comment type="caution">
    <text evidence="2">The sequence shown here is derived from an EMBL/GenBank/DDBJ whole genome shotgun (WGS) entry which is preliminary data.</text>
</comment>
<protein>
    <recommendedName>
        <fullName evidence="1">PIN domain-containing protein</fullName>
    </recommendedName>
</protein>
<dbReference type="Proteomes" id="UP000004291">
    <property type="component" value="Chromosome"/>
</dbReference>